<dbReference type="GO" id="GO:0016787">
    <property type="term" value="F:hydrolase activity"/>
    <property type="evidence" value="ECO:0007669"/>
    <property type="project" value="UniProtKB-KW"/>
</dbReference>
<dbReference type="AlphaFoldDB" id="A0A413JTP5"/>
<dbReference type="Proteomes" id="UP000284614">
    <property type="component" value="Unassembled WGS sequence"/>
</dbReference>
<gene>
    <name evidence="1" type="ORF">DXA27_19315</name>
</gene>
<dbReference type="RefSeq" id="WP_005820729.1">
    <property type="nucleotide sequence ID" value="NZ_JAGJHU010000006.1"/>
</dbReference>
<name>A0A413JTP5_BACFG</name>
<accession>A0A413JTP5</accession>
<protein>
    <submittedName>
        <fullName evidence="1">SGNH/GDSL hydrolase family protein</fullName>
    </submittedName>
</protein>
<keyword evidence="1" id="KW-0378">Hydrolase</keyword>
<sequence>MKNIHRQIIVLLCFFTIDLIGSQILKHGLDQGMGLNEHSKILIVGHSHLMMGLDKSILEDSLGCKVTKHTRSGVGMTERKLMTQMFLNSPYSDSLRVIVIGVDPFSFNENGLSENCYTLFYPWMDDKYVGEYIKKSTDPVTYYTHKLFRLSRYNDDLIKQSLRGWKHDDRNYKTSVFTDSLFEANKMKWTRNITFNKHLMAELEQTIKLCITKKIHVILLQTPILKVLTDIHSDDYIKILDYYQLLDNSSKYIHFINYSPYYDENYNIFFDPIHLNVNGQKIVTERFIKDISYLLK</sequence>
<evidence type="ECO:0000313" key="2">
    <source>
        <dbReference type="Proteomes" id="UP000284614"/>
    </source>
</evidence>
<reference evidence="1 2" key="1">
    <citation type="submission" date="2018-08" db="EMBL/GenBank/DDBJ databases">
        <title>A genome reference for cultivated species of the human gut microbiota.</title>
        <authorList>
            <person name="Zou Y."/>
            <person name="Xue W."/>
            <person name="Luo G."/>
        </authorList>
    </citation>
    <scope>NUCLEOTIDE SEQUENCE [LARGE SCALE GENOMIC DNA]</scope>
    <source>
        <strain evidence="1 2">OF01-1</strain>
    </source>
</reference>
<dbReference type="EMBL" id="QSDG01000022">
    <property type="protein sequence ID" value="RGY65579.1"/>
    <property type="molecule type" value="Genomic_DNA"/>
</dbReference>
<evidence type="ECO:0000313" key="1">
    <source>
        <dbReference type="EMBL" id="RGY65579.1"/>
    </source>
</evidence>
<organism evidence="1 2">
    <name type="scientific">Bacteroides fragilis</name>
    <dbReference type="NCBI Taxonomy" id="817"/>
    <lineage>
        <taxon>Bacteria</taxon>
        <taxon>Pseudomonadati</taxon>
        <taxon>Bacteroidota</taxon>
        <taxon>Bacteroidia</taxon>
        <taxon>Bacteroidales</taxon>
        <taxon>Bacteroidaceae</taxon>
        <taxon>Bacteroides</taxon>
    </lineage>
</organism>
<dbReference type="SUPFAM" id="SSF52266">
    <property type="entry name" value="SGNH hydrolase"/>
    <property type="match status" value="1"/>
</dbReference>
<proteinExistence type="predicted"/>
<comment type="caution">
    <text evidence="1">The sequence shown here is derived from an EMBL/GenBank/DDBJ whole genome shotgun (WGS) entry which is preliminary data.</text>
</comment>